<dbReference type="RefSeq" id="WP_332864786.1">
    <property type="nucleotide sequence ID" value="NZ_JBAFSM010000014.1"/>
</dbReference>
<accession>A0AAW9QQ06</accession>
<dbReference type="EMBL" id="JBAFSM010000014">
    <property type="protein sequence ID" value="MEG3437305.1"/>
    <property type="molecule type" value="Genomic_DNA"/>
</dbReference>
<sequence>MKPVVKVKLIAGENALKQIREALGMTQMEFASAIKATHRSIVRWENGQTKPQFSIPQMKALVSEMEKVGLTLQDLPDDL</sequence>
<dbReference type="CDD" id="cd00093">
    <property type="entry name" value="HTH_XRE"/>
    <property type="match status" value="1"/>
</dbReference>
<organism evidence="2 3">
    <name type="scientific">Pannus brasiliensis CCIBt3594</name>
    <dbReference type="NCBI Taxonomy" id="1427578"/>
    <lineage>
        <taxon>Bacteria</taxon>
        <taxon>Bacillati</taxon>
        <taxon>Cyanobacteriota</taxon>
        <taxon>Cyanophyceae</taxon>
        <taxon>Oscillatoriophycideae</taxon>
        <taxon>Chroococcales</taxon>
        <taxon>Microcystaceae</taxon>
        <taxon>Pannus</taxon>
    </lineage>
</organism>
<gene>
    <name evidence="2" type="ORF">V0288_09255</name>
</gene>
<evidence type="ECO:0000313" key="3">
    <source>
        <dbReference type="Proteomes" id="UP001328733"/>
    </source>
</evidence>
<dbReference type="Gene3D" id="1.10.260.40">
    <property type="entry name" value="lambda repressor-like DNA-binding domains"/>
    <property type="match status" value="1"/>
</dbReference>
<dbReference type="GO" id="GO:0003677">
    <property type="term" value="F:DNA binding"/>
    <property type="evidence" value="ECO:0007669"/>
    <property type="project" value="InterPro"/>
</dbReference>
<dbReference type="PROSITE" id="PS50943">
    <property type="entry name" value="HTH_CROC1"/>
    <property type="match status" value="1"/>
</dbReference>
<dbReference type="AlphaFoldDB" id="A0AAW9QQ06"/>
<name>A0AAW9QQ06_9CHRO</name>
<dbReference type="SUPFAM" id="SSF47413">
    <property type="entry name" value="lambda repressor-like DNA-binding domains"/>
    <property type="match status" value="1"/>
</dbReference>
<dbReference type="SMART" id="SM00530">
    <property type="entry name" value="HTH_XRE"/>
    <property type="match status" value="1"/>
</dbReference>
<proteinExistence type="predicted"/>
<dbReference type="InterPro" id="IPR010982">
    <property type="entry name" value="Lambda_DNA-bd_dom_sf"/>
</dbReference>
<comment type="caution">
    <text evidence="2">The sequence shown here is derived from an EMBL/GenBank/DDBJ whole genome shotgun (WGS) entry which is preliminary data.</text>
</comment>
<keyword evidence="3" id="KW-1185">Reference proteome</keyword>
<protein>
    <submittedName>
        <fullName evidence="2">Helix-turn-helix domain-containing protein</fullName>
    </submittedName>
</protein>
<evidence type="ECO:0000259" key="1">
    <source>
        <dbReference type="PROSITE" id="PS50943"/>
    </source>
</evidence>
<reference evidence="2 3" key="1">
    <citation type="submission" date="2024-01" db="EMBL/GenBank/DDBJ databases">
        <title>Genomic insights into the taxonomy and metabolism of the cyanobacterium Pannus brasiliensis CCIBt3594.</title>
        <authorList>
            <person name="Machado M."/>
            <person name="Botero N.B."/>
            <person name="Andreote A.P.D."/>
            <person name="Feitosa A.M.T."/>
            <person name="Popin R."/>
            <person name="Sivonen K."/>
            <person name="Fiore M.F."/>
        </authorList>
    </citation>
    <scope>NUCLEOTIDE SEQUENCE [LARGE SCALE GENOMIC DNA]</scope>
    <source>
        <strain evidence="2 3">CCIBt3594</strain>
    </source>
</reference>
<dbReference type="Pfam" id="PF01381">
    <property type="entry name" value="HTH_3"/>
    <property type="match status" value="1"/>
</dbReference>
<feature type="domain" description="HTH cro/C1-type" evidence="1">
    <location>
        <begin position="16"/>
        <end position="51"/>
    </location>
</feature>
<dbReference type="InterPro" id="IPR001387">
    <property type="entry name" value="Cro/C1-type_HTH"/>
</dbReference>
<dbReference type="Proteomes" id="UP001328733">
    <property type="component" value="Unassembled WGS sequence"/>
</dbReference>
<evidence type="ECO:0000313" key="2">
    <source>
        <dbReference type="EMBL" id="MEG3437305.1"/>
    </source>
</evidence>